<feature type="transmembrane region" description="Helical" evidence="6">
    <location>
        <begin position="232"/>
        <end position="252"/>
    </location>
</feature>
<evidence type="ECO:0000313" key="7">
    <source>
        <dbReference type="EnsemblPlants" id="Kaladp0069s0070.1.v1.1"/>
    </source>
</evidence>
<dbReference type="PANTHER" id="PTHR20855:SF115">
    <property type="entry name" value="HEPTAHELICAL TRANSMEMBRANE PROTEIN 1"/>
    <property type="match status" value="1"/>
</dbReference>
<dbReference type="GO" id="GO:0009744">
    <property type="term" value="P:response to sucrose"/>
    <property type="evidence" value="ECO:0007669"/>
    <property type="project" value="UniProtKB-ARBA"/>
</dbReference>
<feature type="binding site" evidence="5">
    <location>
        <position position="189"/>
    </location>
    <ligand>
        <name>Zn(2+)</name>
        <dbReference type="ChEBI" id="CHEBI:29105"/>
    </ligand>
</feature>
<feature type="transmembrane region" description="Helical" evidence="6">
    <location>
        <begin position="264"/>
        <end position="286"/>
    </location>
</feature>
<accession>A0A7N1A124</accession>
<dbReference type="Gramene" id="Kaladp0069s0070.1.v1.1">
    <property type="protein sequence ID" value="Kaladp0069s0070.1.v1.1"/>
    <property type="gene ID" value="Kaladp0069s0070.v1.1"/>
</dbReference>
<evidence type="ECO:0000256" key="6">
    <source>
        <dbReference type="SAM" id="Phobius"/>
    </source>
</evidence>
<organism evidence="7 8">
    <name type="scientific">Kalanchoe fedtschenkoi</name>
    <name type="common">Lavender scallops</name>
    <name type="synonym">South American air plant</name>
    <dbReference type="NCBI Taxonomy" id="63787"/>
    <lineage>
        <taxon>Eukaryota</taxon>
        <taxon>Viridiplantae</taxon>
        <taxon>Streptophyta</taxon>
        <taxon>Embryophyta</taxon>
        <taxon>Tracheophyta</taxon>
        <taxon>Spermatophyta</taxon>
        <taxon>Magnoliopsida</taxon>
        <taxon>eudicotyledons</taxon>
        <taxon>Gunneridae</taxon>
        <taxon>Pentapetalae</taxon>
        <taxon>Saxifragales</taxon>
        <taxon>Crassulaceae</taxon>
        <taxon>Kalanchoe</taxon>
    </lineage>
</organism>
<evidence type="ECO:0000256" key="3">
    <source>
        <dbReference type="ARBA" id="ARBA00022989"/>
    </source>
</evidence>
<feature type="binding site" evidence="5">
    <location>
        <position position="339"/>
    </location>
    <ligand>
        <name>Zn(2+)</name>
        <dbReference type="ChEBI" id="CHEBI:29105"/>
    </ligand>
</feature>
<name>A0A7N1A124_KALFE</name>
<sequence length="367" mass="41711">MSTALRPASSVAWERKRRARIRMERSGSDLKCIESNSKMRRPRLVSYKELPDYMKDNEFILRHYRANWSIKQALLSLFRWHNETLNIWTHLIGFALFLFLAAVNLVDVPHEMGDFLKKFSWSYPLSSGSKNASQHTPHQLVMGITSSIMNELNEQQWPARDHPGHVAKWPFYVFLAGSMLCLLLSTACHLLCCHSHSLNLTLLKLDYAGITAMIITSYFPPMYYIFQCSPRFQIAYLAAISLIGCFTIATLLSPARGSSPKYRLFRALVFVSMGLFGLVPAAHALAQKWHEPGANVTLAYEAAMALSYLVGTLFYLTRVPERFRPGWFDLVGHSHQIFHVFVILGALAHYGAALIFLEYRTKVGCSP</sequence>
<dbReference type="OMA" id="EVPSWYA"/>
<dbReference type="GO" id="GO:0038023">
    <property type="term" value="F:signaling receptor activity"/>
    <property type="evidence" value="ECO:0007669"/>
    <property type="project" value="TreeGrafter"/>
</dbReference>
<evidence type="ECO:0000313" key="8">
    <source>
        <dbReference type="Proteomes" id="UP000594263"/>
    </source>
</evidence>
<keyword evidence="3 6" id="KW-1133">Transmembrane helix</keyword>
<feature type="transmembrane region" description="Helical" evidence="6">
    <location>
        <begin position="298"/>
        <end position="316"/>
    </location>
</feature>
<evidence type="ECO:0000256" key="1">
    <source>
        <dbReference type="ARBA" id="ARBA00004141"/>
    </source>
</evidence>
<dbReference type="GO" id="GO:0016020">
    <property type="term" value="C:membrane"/>
    <property type="evidence" value="ECO:0007669"/>
    <property type="project" value="UniProtKB-SubCell"/>
</dbReference>
<keyword evidence="5" id="KW-0862">Zinc</keyword>
<proteinExistence type="predicted"/>
<feature type="transmembrane region" description="Helical" evidence="6">
    <location>
        <begin position="205"/>
        <end position="226"/>
    </location>
</feature>
<dbReference type="Proteomes" id="UP000594263">
    <property type="component" value="Unplaced"/>
</dbReference>
<comment type="subcellular location">
    <subcellularLocation>
        <location evidence="1">Membrane</location>
        <topology evidence="1">Multi-pass membrane protein</topology>
    </subcellularLocation>
</comment>
<keyword evidence="2 6" id="KW-0812">Transmembrane</keyword>
<dbReference type="AlphaFoldDB" id="A0A7N1A124"/>
<keyword evidence="8" id="KW-1185">Reference proteome</keyword>
<protein>
    <submittedName>
        <fullName evidence="7">Uncharacterized protein</fullName>
    </submittedName>
</protein>
<dbReference type="InterPro" id="IPR004254">
    <property type="entry name" value="AdipoR/HlyIII-related"/>
</dbReference>
<feature type="transmembrane region" description="Helical" evidence="6">
    <location>
        <begin position="171"/>
        <end position="193"/>
    </location>
</feature>
<dbReference type="Pfam" id="PF03006">
    <property type="entry name" value="HlyIII"/>
    <property type="match status" value="1"/>
</dbReference>
<feature type="binding site" evidence="5">
    <location>
        <position position="335"/>
    </location>
    <ligand>
        <name>Zn(2+)</name>
        <dbReference type="ChEBI" id="CHEBI:29105"/>
    </ligand>
</feature>
<dbReference type="EnsemblPlants" id="Kaladp0069s0070.1.v1.1">
    <property type="protein sequence ID" value="Kaladp0069s0070.1.v1.1"/>
    <property type="gene ID" value="Kaladp0069s0070.v1.1"/>
</dbReference>
<keyword evidence="4 6" id="KW-0472">Membrane</keyword>
<dbReference type="GO" id="GO:0009725">
    <property type="term" value="P:response to hormone"/>
    <property type="evidence" value="ECO:0007669"/>
    <property type="project" value="TreeGrafter"/>
</dbReference>
<evidence type="ECO:0000256" key="5">
    <source>
        <dbReference type="PIRSR" id="PIRSR604254-1"/>
    </source>
</evidence>
<keyword evidence="5" id="KW-0479">Metal-binding</keyword>
<evidence type="ECO:0000256" key="2">
    <source>
        <dbReference type="ARBA" id="ARBA00022692"/>
    </source>
</evidence>
<evidence type="ECO:0000256" key="4">
    <source>
        <dbReference type="ARBA" id="ARBA00023136"/>
    </source>
</evidence>
<dbReference type="PANTHER" id="PTHR20855">
    <property type="entry name" value="ADIPOR/PROGESTIN RECEPTOR-RELATED"/>
    <property type="match status" value="1"/>
</dbReference>
<feature type="transmembrane region" description="Helical" evidence="6">
    <location>
        <begin position="85"/>
        <end position="106"/>
    </location>
</feature>
<dbReference type="GO" id="GO:0046872">
    <property type="term" value="F:metal ion binding"/>
    <property type="evidence" value="ECO:0007669"/>
    <property type="project" value="UniProtKB-KW"/>
</dbReference>
<feature type="transmembrane region" description="Helical" evidence="6">
    <location>
        <begin position="337"/>
        <end position="357"/>
    </location>
</feature>
<reference evidence="7" key="1">
    <citation type="submission" date="2021-01" db="UniProtKB">
        <authorList>
            <consortium name="EnsemblPlants"/>
        </authorList>
    </citation>
    <scope>IDENTIFICATION</scope>
</reference>